<evidence type="ECO:0000256" key="10">
    <source>
        <dbReference type="SAM" id="Phobius"/>
    </source>
</evidence>
<dbReference type="InterPro" id="IPR027417">
    <property type="entry name" value="P-loop_NTPase"/>
</dbReference>
<dbReference type="InterPro" id="IPR008984">
    <property type="entry name" value="SMAD_FHA_dom_sf"/>
</dbReference>
<dbReference type="PROSITE" id="PS50893">
    <property type="entry name" value="ABC_TRANSPORTER_2"/>
    <property type="match status" value="1"/>
</dbReference>
<dbReference type="InterPro" id="IPR003439">
    <property type="entry name" value="ABC_transporter-like_ATP-bd"/>
</dbReference>
<evidence type="ECO:0000259" key="12">
    <source>
        <dbReference type="PROSITE" id="PS50893"/>
    </source>
</evidence>
<proteinExistence type="predicted"/>
<evidence type="ECO:0000259" key="11">
    <source>
        <dbReference type="PROSITE" id="PS50006"/>
    </source>
</evidence>
<dbReference type="SMART" id="SM00382">
    <property type="entry name" value="AAA"/>
    <property type="match status" value="1"/>
</dbReference>
<dbReference type="InterPro" id="IPR013525">
    <property type="entry name" value="ABC2_TM"/>
</dbReference>
<evidence type="ECO:0000256" key="3">
    <source>
        <dbReference type="ARBA" id="ARBA00022553"/>
    </source>
</evidence>
<feature type="transmembrane region" description="Helical" evidence="10">
    <location>
        <begin position="869"/>
        <end position="890"/>
    </location>
</feature>
<dbReference type="CDD" id="cd22694">
    <property type="entry name" value="FHA_Rv1747-like_rpt1"/>
    <property type="match status" value="1"/>
</dbReference>
<keyword evidence="4 10" id="KW-0812">Transmembrane</keyword>
<feature type="transmembrane region" description="Helical" evidence="10">
    <location>
        <begin position="769"/>
        <end position="788"/>
    </location>
</feature>
<dbReference type="PROSITE" id="PS50006">
    <property type="entry name" value="FHA_DOMAIN"/>
    <property type="match status" value="2"/>
</dbReference>
<evidence type="ECO:0000256" key="8">
    <source>
        <dbReference type="ARBA" id="ARBA00023136"/>
    </source>
</evidence>
<dbReference type="RefSeq" id="WP_224862241.1">
    <property type="nucleotide sequence ID" value="NZ_JAYJJS010000017.1"/>
</dbReference>
<dbReference type="InterPro" id="IPR017871">
    <property type="entry name" value="ABC_transporter-like_CS"/>
</dbReference>
<dbReference type="PANTHER" id="PTHR48041:SF139">
    <property type="entry name" value="PROTEIN SCARLET"/>
    <property type="match status" value="1"/>
</dbReference>
<evidence type="ECO:0000256" key="7">
    <source>
        <dbReference type="ARBA" id="ARBA00022989"/>
    </source>
</evidence>
<feature type="region of interest" description="Disordered" evidence="9">
    <location>
        <begin position="576"/>
        <end position="598"/>
    </location>
</feature>
<keyword evidence="7 10" id="KW-1133">Transmembrane helix</keyword>
<dbReference type="Proteomes" id="UP001299046">
    <property type="component" value="Unassembled WGS sequence"/>
</dbReference>
<evidence type="ECO:0000256" key="6">
    <source>
        <dbReference type="ARBA" id="ARBA00022840"/>
    </source>
</evidence>
<dbReference type="Pfam" id="PF00498">
    <property type="entry name" value="FHA"/>
    <property type="match status" value="2"/>
</dbReference>
<feature type="transmembrane region" description="Helical" evidence="10">
    <location>
        <begin position="618"/>
        <end position="636"/>
    </location>
</feature>
<protein>
    <submittedName>
        <fullName evidence="13">FHA domain-containing protein</fullName>
    </submittedName>
</protein>
<feature type="region of interest" description="Disordered" evidence="9">
    <location>
        <begin position="89"/>
        <end position="205"/>
    </location>
</feature>
<gene>
    <name evidence="13" type="ORF">KV112_11960</name>
</gene>
<keyword evidence="8 10" id="KW-0472">Membrane</keyword>
<dbReference type="InterPro" id="IPR050352">
    <property type="entry name" value="ABCG_transporters"/>
</dbReference>
<feature type="domain" description="ABC transporter" evidence="12">
    <location>
        <begin position="321"/>
        <end position="555"/>
    </location>
</feature>
<dbReference type="PROSITE" id="PS00211">
    <property type="entry name" value="ABC_TRANSPORTER_1"/>
    <property type="match status" value="1"/>
</dbReference>
<keyword evidence="2" id="KW-0813">Transport</keyword>
<dbReference type="PANTHER" id="PTHR48041">
    <property type="entry name" value="ABC TRANSPORTER G FAMILY MEMBER 28"/>
    <property type="match status" value="1"/>
</dbReference>
<dbReference type="SUPFAM" id="SSF49879">
    <property type="entry name" value="SMAD/FHA domain"/>
    <property type="match status" value="2"/>
</dbReference>
<feature type="transmembrane region" description="Helical" evidence="10">
    <location>
        <begin position="733"/>
        <end position="757"/>
    </location>
</feature>
<feature type="transmembrane region" description="Helical" evidence="10">
    <location>
        <begin position="656"/>
        <end position="674"/>
    </location>
</feature>
<feature type="domain" description="FHA" evidence="11">
    <location>
        <begin position="234"/>
        <end position="283"/>
    </location>
</feature>
<dbReference type="EMBL" id="JAYJJT010000012">
    <property type="protein sequence ID" value="MEB3050443.1"/>
    <property type="molecule type" value="Genomic_DNA"/>
</dbReference>
<feature type="compositionally biased region" description="Pro residues" evidence="9">
    <location>
        <begin position="148"/>
        <end position="168"/>
    </location>
</feature>
<evidence type="ECO:0000256" key="4">
    <source>
        <dbReference type="ARBA" id="ARBA00022692"/>
    </source>
</evidence>
<dbReference type="Pfam" id="PF01061">
    <property type="entry name" value="ABC2_membrane"/>
    <property type="match status" value="1"/>
</dbReference>
<organism evidence="13 14">
    <name type="scientific">[Mycobacterium] zoologicum</name>
    <dbReference type="NCBI Taxonomy" id="2872311"/>
    <lineage>
        <taxon>Bacteria</taxon>
        <taxon>Bacillati</taxon>
        <taxon>Actinomycetota</taxon>
        <taxon>Actinomycetes</taxon>
        <taxon>Mycobacteriales</taxon>
        <taxon>Mycobacteriaceae</taxon>
        <taxon>Mycolicibacter</taxon>
    </lineage>
</organism>
<comment type="subcellular location">
    <subcellularLocation>
        <location evidence="1">Membrane</location>
        <topology evidence="1">Multi-pass membrane protein</topology>
    </subcellularLocation>
</comment>
<dbReference type="Pfam" id="PF00005">
    <property type="entry name" value="ABC_tran"/>
    <property type="match status" value="1"/>
</dbReference>
<evidence type="ECO:0000256" key="2">
    <source>
        <dbReference type="ARBA" id="ARBA00022448"/>
    </source>
</evidence>
<feature type="domain" description="FHA" evidence="11">
    <location>
        <begin position="26"/>
        <end position="75"/>
    </location>
</feature>
<keyword evidence="6" id="KW-0067">ATP-binding</keyword>
<comment type="caution">
    <text evidence="13">The sequence shown here is derived from an EMBL/GenBank/DDBJ whole genome shotgun (WGS) entry which is preliminary data.</text>
</comment>
<evidence type="ECO:0000256" key="1">
    <source>
        <dbReference type="ARBA" id="ARBA00004141"/>
    </source>
</evidence>
<dbReference type="Gene3D" id="3.40.50.300">
    <property type="entry name" value="P-loop containing nucleotide triphosphate hydrolases"/>
    <property type="match status" value="1"/>
</dbReference>
<evidence type="ECO:0000313" key="13">
    <source>
        <dbReference type="EMBL" id="MEB3050443.1"/>
    </source>
</evidence>
<feature type="transmembrane region" description="Helical" evidence="10">
    <location>
        <begin position="695"/>
        <end position="721"/>
    </location>
</feature>
<dbReference type="InterPro" id="IPR003593">
    <property type="entry name" value="AAA+_ATPase"/>
</dbReference>
<dbReference type="Gene3D" id="2.60.200.20">
    <property type="match status" value="2"/>
</dbReference>
<accession>A0ABU5YK70</accession>
<feature type="compositionally biased region" description="Pro residues" evidence="9">
    <location>
        <begin position="178"/>
        <end position="193"/>
    </location>
</feature>
<reference evidence="13 14" key="1">
    <citation type="submission" date="2023-12" db="EMBL/GenBank/DDBJ databases">
        <title>Description of new species of Mycobacterium terrae complex isolated from sewage at the Sao Paulo Zoological Park Foundation in Brazil.</title>
        <authorList>
            <person name="Romagnoli C.L."/>
            <person name="Conceicao E.C."/>
            <person name="Machado E."/>
            <person name="Barreto L.B.P.F."/>
            <person name="Sharma A."/>
            <person name="Silva N.M."/>
            <person name="Marques L.E."/>
            <person name="Juliana M.A."/>
            <person name="Lourenco M.C.S."/>
            <person name="Digiampietri L.A."/>
            <person name="Suffys P.N."/>
            <person name="Viana-Niero C."/>
        </authorList>
    </citation>
    <scope>NUCLEOTIDE SEQUENCE [LARGE SCALE GENOMIC DNA]</scope>
    <source>
        <strain evidence="13 14">MYC123</strain>
    </source>
</reference>
<evidence type="ECO:0000256" key="9">
    <source>
        <dbReference type="SAM" id="MobiDB-lite"/>
    </source>
</evidence>
<keyword evidence="5" id="KW-0547">Nucleotide-binding</keyword>
<dbReference type="InterPro" id="IPR000253">
    <property type="entry name" value="FHA_dom"/>
</dbReference>
<keyword evidence="14" id="KW-1185">Reference proteome</keyword>
<dbReference type="SUPFAM" id="SSF52540">
    <property type="entry name" value="P-loop containing nucleoside triphosphate hydrolases"/>
    <property type="match status" value="1"/>
</dbReference>
<name>A0ABU5YK70_9MYCO</name>
<evidence type="ECO:0000313" key="14">
    <source>
        <dbReference type="Proteomes" id="UP001299046"/>
    </source>
</evidence>
<sequence>MSHPAPPVLTVRYDGSQGTFSAGHDVVIGRDLRADIRIPHPLVSRAHLLLRFEQGRWLGIDNGSLNGIYVNGQRLPVVDIRDGASINLGNPDGPRVSFEVGRHQGQAGRPPQTVSIHVPQPGIARPPQQNWAASPPPSPHPTAQYPDPRQPAPYRQGPPPFPQQPPYPGADSALRPGYRPPAQPPVEPFPPRQPATRMAPVAAKPPEAGNIATRMIDILRPGSASPPQAPAGALTIGRSTDNDIVISDVLASRQHAMLISTPLGTEIRDSRSINGTFVNGVRIGSAILTEGDVVTIGNVDLEFTGGTLLRRTEAASKSGGLEVRDVCFDVEGGKRLLNNITLTARPGTLTAIIGGSGAGKTTLSRLIAGYTKPTSGTVTFEGHNIHTEYASLRSRIGMVPQDDVVHRQLTVNQALGYAAELRLPPDSTKADRDRAVAQVLEELELTKHADTRVDKLSGGQRKRASVALELLTGPSLLLLDEPTSGLDPALDRQVMLMLRGLADAGRVVMVVTHSVSYLDVCDQILLVAPGGKTAFSGPPKEVFAAMGADNYADIFANVGADPDEANRRFLARTGNESGAAHVPATPPADLGSPPPESLRKQLSTIARRQVRLIVSDRGYSIFLGILPFLVGALSLTVKGKHGLQMPGLDAPTEPQYIMVLLNLGAVFMGTALTIRDLIGERPIFKREQAVGLSTIAYLLAKVAVFCAFAVAQSAIATAIVLLGKKGPNPPDPLFGSASFALFLTVAATCVASAILGLTLSSLANSNEQIMPMLVVSIMSQLVLGGGMIPVTGRLGLDQVSWVTPSRWGYAAGASTIDFNTLLHHDDMPKGCMPLPTAANPEPAVPDGCTPAVQVKQIPQDGLWKHSKGIWFFDMGMLALLSVFYTTVVWWKIRLKR</sequence>
<evidence type="ECO:0000256" key="5">
    <source>
        <dbReference type="ARBA" id="ARBA00022741"/>
    </source>
</evidence>
<keyword evidence="3" id="KW-0597">Phosphoprotein</keyword>
<dbReference type="SMART" id="SM00240">
    <property type="entry name" value="FHA"/>
    <property type="match status" value="2"/>
</dbReference>